<proteinExistence type="predicted"/>
<sequence length="33" mass="3665">MKTSACHPSSKPSGRAPTQPLHYIKHIYIISNT</sequence>
<evidence type="ECO:0000313" key="2">
    <source>
        <dbReference type="Proteomes" id="UP001371456"/>
    </source>
</evidence>
<keyword evidence="2" id="KW-1185">Reference proteome</keyword>
<name>A0AAN8U4T4_SOLBU</name>
<accession>A0AAN8U4T4</accession>
<protein>
    <submittedName>
        <fullName evidence="1">Uncharacterized protein</fullName>
    </submittedName>
</protein>
<organism evidence="1 2">
    <name type="scientific">Solanum bulbocastanum</name>
    <name type="common">Wild potato</name>
    <dbReference type="NCBI Taxonomy" id="147425"/>
    <lineage>
        <taxon>Eukaryota</taxon>
        <taxon>Viridiplantae</taxon>
        <taxon>Streptophyta</taxon>
        <taxon>Embryophyta</taxon>
        <taxon>Tracheophyta</taxon>
        <taxon>Spermatophyta</taxon>
        <taxon>Magnoliopsida</taxon>
        <taxon>eudicotyledons</taxon>
        <taxon>Gunneridae</taxon>
        <taxon>Pentapetalae</taxon>
        <taxon>asterids</taxon>
        <taxon>lamiids</taxon>
        <taxon>Solanales</taxon>
        <taxon>Solanaceae</taxon>
        <taxon>Solanoideae</taxon>
        <taxon>Solaneae</taxon>
        <taxon>Solanum</taxon>
    </lineage>
</organism>
<gene>
    <name evidence="1" type="ORF">RDI58_009227</name>
</gene>
<comment type="caution">
    <text evidence="1">The sequence shown here is derived from an EMBL/GenBank/DDBJ whole genome shotgun (WGS) entry which is preliminary data.</text>
</comment>
<dbReference type="EMBL" id="JBANQN010000003">
    <property type="protein sequence ID" value="KAK6795772.1"/>
    <property type="molecule type" value="Genomic_DNA"/>
</dbReference>
<reference evidence="1 2" key="1">
    <citation type="submission" date="2024-02" db="EMBL/GenBank/DDBJ databases">
        <title>de novo genome assembly of Solanum bulbocastanum strain 11H21.</title>
        <authorList>
            <person name="Hosaka A.J."/>
        </authorList>
    </citation>
    <scope>NUCLEOTIDE SEQUENCE [LARGE SCALE GENOMIC DNA]</scope>
    <source>
        <tissue evidence="1">Young leaves</tissue>
    </source>
</reference>
<dbReference type="Proteomes" id="UP001371456">
    <property type="component" value="Unassembled WGS sequence"/>
</dbReference>
<evidence type="ECO:0000313" key="1">
    <source>
        <dbReference type="EMBL" id="KAK6795772.1"/>
    </source>
</evidence>
<dbReference type="AlphaFoldDB" id="A0AAN8U4T4"/>